<dbReference type="Proteomes" id="UP001241377">
    <property type="component" value="Unassembled WGS sequence"/>
</dbReference>
<gene>
    <name evidence="1" type="ORF">QFC19_005990</name>
</gene>
<protein>
    <submittedName>
        <fullName evidence="1">Uncharacterized protein</fullName>
    </submittedName>
</protein>
<comment type="caution">
    <text evidence="1">The sequence shown here is derived from an EMBL/GenBank/DDBJ whole genome shotgun (WGS) entry which is preliminary data.</text>
</comment>
<evidence type="ECO:0000313" key="2">
    <source>
        <dbReference type="Proteomes" id="UP001241377"/>
    </source>
</evidence>
<evidence type="ECO:0000313" key="1">
    <source>
        <dbReference type="EMBL" id="KAJ9099565.1"/>
    </source>
</evidence>
<proteinExistence type="predicted"/>
<name>A0ACC2VJH3_9TREE</name>
<reference evidence="1" key="1">
    <citation type="submission" date="2023-04" db="EMBL/GenBank/DDBJ databases">
        <title>Draft Genome sequencing of Naganishia species isolated from polar environments using Oxford Nanopore Technology.</title>
        <authorList>
            <person name="Leo P."/>
            <person name="Venkateswaran K."/>
        </authorList>
    </citation>
    <scope>NUCLEOTIDE SEQUENCE</scope>
    <source>
        <strain evidence="1">MNA-CCFEE 5261</strain>
    </source>
</reference>
<accession>A0ACC2VJH3</accession>
<dbReference type="EMBL" id="JASBWR010000069">
    <property type="protein sequence ID" value="KAJ9099565.1"/>
    <property type="molecule type" value="Genomic_DNA"/>
</dbReference>
<organism evidence="1 2">
    <name type="scientific">Naganishia cerealis</name>
    <dbReference type="NCBI Taxonomy" id="610337"/>
    <lineage>
        <taxon>Eukaryota</taxon>
        <taxon>Fungi</taxon>
        <taxon>Dikarya</taxon>
        <taxon>Basidiomycota</taxon>
        <taxon>Agaricomycotina</taxon>
        <taxon>Tremellomycetes</taxon>
        <taxon>Filobasidiales</taxon>
        <taxon>Filobasidiaceae</taxon>
        <taxon>Naganishia</taxon>
    </lineage>
</organism>
<sequence length="164" mass="18122">MRVVIQKVKRAAVTVDSAVVSSIQKGLMVLVGISTSDTMADVEKLLKKIVGLRLFEDLSIAPETATKWYGKPWSKSLNDDLALEILCVSQFTLYGTVKKGSKPDFHRAAKGQEARQLYDSFLDQLRGSLGNERVKDGEFGAMMDVELVNDGPVTIVWDTQKTDL</sequence>
<keyword evidence="2" id="KW-1185">Reference proteome</keyword>